<feature type="transmembrane region" description="Helical" evidence="1">
    <location>
        <begin position="6"/>
        <end position="27"/>
    </location>
</feature>
<dbReference type="Pfam" id="PF06993">
    <property type="entry name" value="DUF1304"/>
    <property type="match status" value="1"/>
</dbReference>
<feature type="transmembrane region" description="Helical" evidence="1">
    <location>
        <begin position="103"/>
        <end position="121"/>
    </location>
</feature>
<proteinExistence type="predicted"/>
<keyword evidence="3" id="KW-1185">Reference proteome</keyword>
<dbReference type="OrthoDB" id="9803832at2"/>
<evidence type="ECO:0000256" key="1">
    <source>
        <dbReference type="SAM" id="Phobius"/>
    </source>
</evidence>
<gene>
    <name evidence="2" type="ORF">BJF95_10665</name>
</gene>
<feature type="transmembrane region" description="Helical" evidence="1">
    <location>
        <begin position="48"/>
        <end position="69"/>
    </location>
</feature>
<organism evidence="2 3">
    <name type="scientific">Rhizobium oryziradicis</name>
    <dbReference type="NCBI Taxonomy" id="1867956"/>
    <lineage>
        <taxon>Bacteria</taxon>
        <taxon>Pseudomonadati</taxon>
        <taxon>Pseudomonadota</taxon>
        <taxon>Alphaproteobacteria</taxon>
        <taxon>Hyphomicrobiales</taxon>
        <taxon>Rhizobiaceae</taxon>
        <taxon>Rhizobium/Agrobacterium group</taxon>
        <taxon>Rhizobium</taxon>
    </lineage>
</organism>
<keyword evidence="1" id="KW-0472">Membrane</keyword>
<sequence length="122" mass="13335">MSIIANIFVTLVALEHLYILVLQMFLWTSPRGRKAFRMSPQKAEATQVLAANQGLYNGILMAGLVWSLVQRDPMFAFQLKLFFVGAVITAGLYGGLTVSRRIALVQAVPAIIAFVLVLLAGL</sequence>
<comment type="caution">
    <text evidence="2">The sequence shown here is derived from an EMBL/GenBank/DDBJ whole genome shotgun (WGS) entry which is preliminary data.</text>
</comment>
<dbReference type="RefSeq" id="WP_075638631.1">
    <property type="nucleotide sequence ID" value="NZ_MKIM01000024.1"/>
</dbReference>
<evidence type="ECO:0008006" key="4">
    <source>
        <dbReference type="Google" id="ProtNLM"/>
    </source>
</evidence>
<evidence type="ECO:0000313" key="2">
    <source>
        <dbReference type="EMBL" id="OLP45617.1"/>
    </source>
</evidence>
<dbReference type="InterPro" id="IPR009732">
    <property type="entry name" value="DUF1304"/>
</dbReference>
<protein>
    <recommendedName>
        <fullName evidence="4">Epimerase</fullName>
    </recommendedName>
</protein>
<keyword evidence="1" id="KW-1133">Transmembrane helix</keyword>
<keyword evidence="1" id="KW-0812">Transmembrane</keyword>
<feature type="transmembrane region" description="Helical" evidence="1">
    <location>
        <begin position="75"/>
        <end position="96"/>
    </location>
</feature>
<dbReference type="AlphaFoldDB" id="A0A1Q8ZUF6"/>
<dbReference type="STRING" id="1867956.BJF95_10665"/>
<name>A0A1Q8ZUF6_9HYPH</name>
<dbReference type="Proteomes" id="UP000186894">
    <property type="component" value="Unassembled WGS sequence"/>
</dbReference>
<evidence type="ECO:0000313" key="3">
    <source>
        <dbReference type="Proteomes" id="UP000186894"/>
    </source>
</evidence>
<dbReference type="EMBL" id="MKIM01000024">
    <property type="protein sequence ID" value="OLP45617.1"/>
    <property type="molecule type" value="Genomic_DNA"/>
</dbReference>
<dbReference type="PANTHER" id="PTHR38446:SF1">
    <property type="entry name" value="BLL0914 PROTEIN"/>
    <property type="match status" value="1"/>
</dbReference>
<reference evidence="2 3" key="1">
    <citation type="submission" date="2016-09" db="EMBL/GenBank/DDBJ databases">
        <title>Rhizobium oryziradicis sp. nov., isolated from the root of rice.</title>
        <authorList>
            <person name="Zhao J."/>
            <person name="Zhang X."/>
        </authorList>
    </citation>
    <scope>NUCLEOTIDE SEQUENCE [LARGE SCALE GENOMIC DNA]</scope>
    <source>
        <strain evidence="2 3">N19</strain>
    </source>
</reference>
<accession>A0A1Q8ZUF6</accession>
<dbReference type="PANTHER" id="PTHR38446">
    <property type="entry name" value="BLL0914 PROTEIN"/>
    <property type="match status" value="1"/>
</dbReference>